<evidence type="ECO:0000256" key="3">
    <source>
        <dbReference type="ARBA" id="ARBA00022679"/>
    </source>
</evidence>
<comment type="caution">
    <text evidence="7">The sequence shown here is derived from an EMBL/GenBank/DDBJ whole genome shotgun (WGS) entry which is preliminary data.</text>
</comment>
<protein>
    <recommendedName>
        <fullName evidence="9">Glycosyl transferase, family 14</fullName>
    </recommendedName>
</protein>
<evidence type="ECO:0008006" key="9">
    <source>
        <dbReference type="Google" id="ProtNLM"/>
    </source>
</evidence>
<evidence type="ECO:0000256" key="4">
    <source>
        <dbReference type="ARBA" id="ARBA00023136"/>
    </source>
</evidence>
<name>A0AAN9PES8_CLITE</name>
<keyword evidence="6" id="KW-0812">Transmembrane</keyword>
<evidence type="ECO:0000256" key="6">
    <source>
        <dbReference type="SAM" id="Phobius"/>
    </source>
</evidence>
<reference evidence="7 8" key="1">
    <citation type="submission" date="2024-01" db="EMBL/GenBank/DDBJ databases">
        <title>The genomes of 5 underutilized Papilionoideae crops provide insights into root nodulation and disease resistance.</title>
        <authorList>
            <person name="Yuan L."/>
        </authorList>
    </citation>
    <scope>NUCLEOTIDE SEQUENCE [LARGE SCALE GENOMIC DNA]</scope>
    <source>
        <strain evidence="7">LY-2023</strain>
        <tissue evidence="7">Leaf</tissue>
    </source>
</reference>
<accession>A0AAN9PES8</accession>
<gene>
    <name evidence="7" type="ORF">RJT34_18688</name>
</gene>
<keyword evidence="3" id="KW-0808">Transferase</keyword>
<evidence type="ECO:0000313" key="7">
    <source>
        <dbReference type="EMBL" id="KAK7295776.1"/>
    </source>
</evidence>
<dbReference type="InterPro" id="IPR044174">
    <property type="entry name" value="BC10-like"/>
</dbReference>
<comment type="subcellular location">
    <subcellularLocation>
        <location evidence="1">Membrane</location>
        <topology evidence="1">Single-pass type II membrane protein</topology>
    </subcellularLocation>
</comment>
<feature type="transmembrane region" description="Helical" evidence="6">
    <location>
        <begin position="39"/>
        <end position="62"/>
    </location>
</feature>
<keyword evidence="4 6" id="KW-0472">Membrane</keyword>
<dbReference type="GO" id="GO:0016020">
    <property type="term" value="C:membrane"/>
    <property type="evidence" value="ECO:0007669"/>
    <property type="project" value="UniProtKB-SubCell"/>
</dbReference>
<evidence type="ECO:0000313" key="8">
    <source>
        <dbReference type="Proteomes" id="UP001359559"/>
    </source>
</evidence>
<keyword evidence="5" id="KW-0325">Glycoprotein</keyword>
<evidence type="ECO:0000256" key="5">
    <source>
        <dbReference type="ARBA" id="ARBA00023180"/>
    </source>
</evidence>
<dbReference type="Pfam" id="PF02485">
    <property type="entry name" value="Branch"/>
    <property type="match status" value="1"/>
</dbReference>
<dbReference type="Proteomes" id="UP001359559">
    <property type="component" value="Unassembled WGS sequence"/>
</dbReference>
<keyword evidence="2" id="KW-0328">Glycosyltransferase</keyword>
<dbReference type="AlphaFoldDB" id="A0AAN9PES8"/>
<dbReference type="PANTHER" id="PTHR31042">
    <property type="entry name" value="CORE-2/I-BRANCHING BETA-1,6-N-ACETYLGLUCOSAMINYLTRANSFERASE FAMILY PROTEIN-RELATED"/>
    <property type="match status" value="1"/>
</dbReference>
<dbReference type="PANTHER" id="PTHR31042:SF77">
    <property type="entry name" value="GLYCOSYLTRANSFERASE"/>
    <property type="match status" value="1"/>
</dbReference>
<keyword evidence="8" id="KW-1185">Reference proteome</keyword>
<organism evidence="7 8">
    <name type="scientific">Clitoria ternatea</name>
    <name type="common">Butterfly pea</name>
    <dbReference type="NCBI Taxonomy" id="43366"/>
    <lineage>
        <taxon>Eukaryota</taxon>
        <taxon>Viridiplantae</taxon>
        <taxon>Streptophyta</taxon>
        <taxon>Embryophyta</taxon>
        <taxon>Tracheophyta</taxon>
        <taxon>Spermatophyta</taxon>
        <taxon>Magnoliopsida</taxon>
        <taxon>eudicotyledons</taxon>
        <taxon>Gunneridae</taxon>
        <taxon>Pentapetalae</taxon>
        <taxon>rosids</taxon>
        <taxon>fabids</taxon>
        <taxon>Fabales</taxon>
        <taxon>Fabaceae</taxon>
        <taxon>Papilionoideae</taxon>
        <taxon>50 kb inversion clade</taxon>
        <taxon>NPAAA clade</taxon>
        <taxon>indigoferoid/millettioid clade</taxon>
        <taxon>Phaseoleae</taxon>
        <taxon>Clitoria</taxon>
    </lineage>
</organism>
<proteinExistence type="predicted"/>
<dbReference type="GO" id="GO:0016757">
    <property type="term" value="F:glycosyltransferase activity"/>
    <property type="evidence" value="ECO:0007669"/>
    <property type="project" value="UniProtKB-KW"/>
</dbReference>
<dbReference type="EMBL" id="JAYKXN010000004">
    <property type="protein sequence ID" value="KAK7295776.1"/>
    <property type="molecule type" value="Genomic_DNA"/>
</dbReference>
<keyword evidence="6" id="KW-1133">Transmembrane helix</keyword>
<evidence type="ECO:0000256" key="2">
    <source>
        <dbReference type="ARBA" id="ARBA00022676"/>
    </source>
</evidence>
<dbReference type="InterPro" id="IPR003406">
    <property type="entry name" value="Glyco_trans_14"/>
</dbReference>
<evidence type="ECO:0000256" key="1">
    <source>
        <dbReference type="ARBA" id="ARBA00004606"/>
    </source>
</evidence>
<sequence length="423" mass="48292">MSGSMQDAIYINNWHMEHKPSQLDSIPFTGHLYRNMNNLYNLVFFVIGISLGIVATLCFYSLSFSLVQTFMSPMTTIPPISPSPLPLSSPSPLSHPLASLSLSPPPPPPLKTISSMSRNTNAMMTSLMHNMTDQELFLKATTVSKIQYVSNKAGPKVAFMFLAKSALPLAPLWEKFFKGHEHFYSIYLHQNPSFNATIPEDSVFYGRKVPSQPVFWGTTSMIEAERRLLANALLDSSNQRFVLLSESCIPLFGFRTIYGYLMNSSMSFIGSFDEPGRDGRGRYTQRMRPAINMTDWRKGSQWFEVHRDLAIHIVSDTKYYSIFQHYCLPPCYADEHYIPTLVHVMYPQLNSNRSLTRLDWSRRGPHPRKFGWKDITEEFLNRIRFGSTCVYNGNTTNLCFLFARKFDPSTLKPLLRLGLGVKI</sequence>